<dbReference type="InterPro" id="IPR000014">
    <property type="entry name" value="PAS"/>
</dbReference>
<dbReference type="GO" id="GO:0005524">
    <property type="term" value="F:ATP binding"/>
    <property type="evidence" value="ECO:0007669"/>
    <property type="project" value="UniProtKB-KW"/>
</dbReference>
<keyword evidence="4" id="KW-0804">Transcription</keyword>
<keyword evidence="1" id="KW-0547">Nucleotide-binding</keyword>
<dbReference type="Pfam" id="PF02954">
    <property type="entry name" value="HTH_8"/>
    <property type="match status" value="1"/>
</dbReference>
<evidence type="ECO:0000256" key="4">
    <source>
        <dbReference type="ARBA" id="ARBA00023163"/>
    </source>
</evidence>
<dbReference type="InterPro" id="IPR009057">
    <property type="entry name" value="Homeodomain-like_sf"/>
</dbReference>
<dbReference type="Proteomes" id="UP000231932">
    <property type="component" value="Chromosome"/>
</dbReference>
<dbReference type="PANTHER" id="PTHR32071:SF57">
    <property type="entry name" value="C4-DICARBOXYLATE TRANSPORT TRANSCRIPTIONAL REGULATORY PROTEIN DCTD"/>
    <property type="match status" value="1"/>
</dbReference>
<dbReference type="PROSITE" id="PS00675">
    <property type="entry name" value="SIGMA54_INTERACT_1"/>
    <property type="match status" value="1"/>
</dbReference>
<protein>
    <submittedName>
        <fullName evidence="8">Sigma-54-dependent Fis family transcriptional regulator</fullName>
    </submittedName>
</protein>
<gene>
    <name evidence="8" type="ORF">CVV65_01515</name>
</gene>
<keyword evidence="2" id="KW-0067">ATP-binding</keyword>
<evidence type="ECO:0000256" key="2">
    <source>
        <dbReference type="ARBA" id="ARBA00022840"/>
    </source>
</evidence>
<dbReference type="SUPFAM" id="SSF46689">
    <property type="entry name" value="Homeodomain-like"/>
    <property type="match status" value="1"/>
</dbReference>
<name>A0A2K8N2S1_9BACL</name>
<dbReference type="Gene3D" id="3.40.50.300">
    <property type="entry name" value="P-loop containing nucleotide triphosphate hydrolases"/>
    <property type="match status" value="1"/>
</dbReference>
<dbReference type="FunFam" id="3.40.50.300:FF:000006">
    <property type="entry name" value="DNA-binding transcriptional regulator NtrC"/>
    <property type="match status" value="1"/>
</dbReference>
<organism evidence="8 9">
    <name type="scientific">Kyrpidia spormannii</name>
    <dbReference type="NCBI Taxonomy" id="2055160"/>
    <lineage>
        <taxon>Bacteria</taxon>
        <taxon>Bacillati</taxon>
        <taxon>Bacillota</taxon>
        <taxon>Bacilli</taxon>
        <taxon>Bacillales</taxon>
        <taxon>Alicyclobacillaceae</taxon>
        <taxon>Kyrpidia</taxon>
    </lineage>
</organism>
<dbReference type="GO" id="GO:0043565">
    <property type="term" value="F:sequence-specific DNA binding"/>
    <property type="evidence" value="ECO:0007669"/>
    <property type="project" value="InterPro"/>
</dbReference>
<evidence type="ECO:0000259" key="7">
    <source>
        <dbReference type="PROSITE" id="PS50112"/>
    </source>
</evidence>
<dbReference type="OrthoDB" id="9771372at2"/>
<dbReference type="PROSITE" id="PS50112">
    <property type="entry name" value="PAS"/>
    <property type="match status" value="1"/>
</dbReference>
<evidence type="ECO:0000256" key="5">
    <source>
        <dbReference type="SAM" id="MobiDB-lite"/>
    </source>
</evidence>
<dbReference type="PROSITE" id="PS50045">
    <property type="entry name" value="SIGMA54_INTERACT_4"/>
    <property type="match status" value="1"/>
</dbReference>
<dbReference type="InterPro" id="IPR013656">
    <property type="entry name" value="PAS_4"/>
</dbReference>
<dbReference type="InterPro" id="IPR027417">
    <property type="entry name" value="P-loop_NTPase"/>
</dbReference>
<dbReference type="SMART" id="SM00091">
    <property type="entry name" value="PAS"/>
    <property type="match status" value="1"/>
</dbReference>
<dbReference type="InterPro" id="IPR002197">
    <property type="entry name" value="HTH_Fis"/>
</dbReference>
<evidence type="ECO:0000259" key="6">
    <source>
        <dbReference type="PROSITE" id="PS50045"/>
    </source>
</evidence>
<dbReference type="InterPro" id="IPR002078">
    <property type="entry name" value="Sigma_54_int"/>
</dbReference>
<dbReference type="EMBL" id="CP024955">
    <property type="protein sequence ID" value="ATY83814.1"/>
    <property type="molecule type" value="Genomic_DNA"/>
</dbReference>
<feature type="domain" description="Sigma-54 factor interaction" evidence="6">
    <location>
        <begin position="217"/>
        <end position="447"/>
    </location>
</feature>
<dbReference type="PRINTS" id="PR01590">
    <property type="entry name" value="HTHFIS"/>
</dbReference>
<dbReference type="SUPFAM" id="SSF52540">
    <property type="entry name" value="P-loop containing nucleoside triphosphate hydrolases"/>
    <property type="match status" value="1"/>
</dbReference>
<keyword evidence="3" id="KW-0805">Transcription regulation</keyword>
<dbReference type="CDD" id="cd00130">
    <property type="entry name" value="PAS"/>
    <property type="match status" value="1"/>
</dbReference>
<dbReference type="InterPro" id="IPR025943">
    <property type="entry name" value="Sigma_54_int_dom_ATP-bd_2"/>
</dbReference>
<dbReference type="KEGG" id="kyr:CVV65_01515"/>
<evidence type="ECO:0000313" key="8">
    <source>
        <dbReference type="EMBL" id="ATY83814.1"/>
    </source>
</evidence>
<keyword evidence="9" id="KW-1185">Reference proteome</keyword>
<accession>A0A2K8N2S1</accession>
<dbReference type="Gene3D" id="1.10.8.60">
    <property type="match status" value="1"/>
</dbReference>
<dbReference type="Pfam" id="PF00158">
    <property type="entry name" value="Sigma54_activat"/>
    <property type="match status" value="1"/>
</dbReference>
<dbReference type="Gene3D" id="1.10.10.60">
    <property type="entry name" value="Homeodomain-like"/>
    <property type="match status" value="1"/>
</dbReference>
<reference evidence="9" key="1">
    <citation type="submission" date="2017-11" db="EMBL/GenBank/DDBJ databases">
        <title>Complete Genome Sequence of Kyrpidia sp. Strain EA-1, a thermophilic, hydrogen-oxidizing Bacterium, isolated from the Azores.</title>
        <authorList>
            <person name="Reiner J.E."/>
            <person name="Lapp C.J."/>
            <person name="Bunk B."/>
            <person name="Gescher J."/>
        </authorList>
    </citation>
    <scope>NUCLEOTIDE SEQUENCE [LARGE SCALE GENOMIC DNA]</scope>
    <source>
        <strain evidence="9">EA-1</strain>
    </source>
</reference>
<proteinExistence type="predicted"/>
<dbReference type="InterPro" id="IPR025662">
    <property type="entry name" value="Sigma_54_int_dom_ATP-bd_1"/>
</dbReference>
<feature type="domain" description="PAS" evidence="7">
    <location>
        <begin position="79"/>
        <end position="133"/>
    </location>
</feature>
<dbReference type="Pfam" id="PF08448">
    <property type="entry name" value="PAS_4"/>
    <property type="match status" value="1"/>
</dbReference>
<evidence type="ECO:0000256" key="1">
    <source>
        <dbReference type="ARBA" id="ARBA00022741"/>
    </source>
</evidence>
<dbReference type="NCBIfam" id="TIGR00229">
    <property type="entry name" value="sensory_box"/>
    <property type="match status" value="1"/>
</dbReference>
<dbReference type="Gene3D" id="3.30.450.20">
    <property type="entry name" value="PAS domain"/>
    <property type="match status" value="1"/>
</dbReference>
<dbReference type="InterPro" id="IPR035965">
    <property type="entry name" value="PAS-like_dom_sf"/>
</dbReference>
<dbReference type="SMART" id="SM00382">
    <property type="entry name" value="AAA"/>
    <property type="match status" value="1"/>
</dbReference>
<dbReference type="CDD" id="cd00009">
    <property type="entry name" value="AAA"/>
    <property type="match status" value="1"/>
</dbReference>
<dbReference type="SUPFAM" id="SSF55785">
    <property type="entry name" value="PYP-like sensor domain (PAS domain)"/>
    <property type="match status" value="1"/>
</dbReference>
<dbReference type="AlphaFoldDB" id="A0A2K8N2S1"/>
<evidence type="ECO:0000313" key="9">
    <source>
        <dbReference type="Proteomes" id="UP000231932"/>
    </source>
</evidence>
<feature type="region of interest" description="Disordered" evidence="5">
    <location>
        <begin position="472"/>
        <end position="497"/>
    </location>
</feature>
<dbReference type="InterPro" id="IPR058031">
    <property type="entry name" value="AAA_lid_NorR"/>
</dbReference>
<sequence length="553" mass="60933">MGILWCSWEELRTRMRPVSPDIALPDASLSVHSEEVDFDELAEVCRSGEPVAIYKDGQWVGVLGPREFTELLLDLCRSQRAFFEQVLDIVQEAVTVIDRRGVVRGWSRTAEQIYDIPAQRILGRPIDRFFQPEALAVLRLLRDPKPVRQVYHAPRENTHVLLSGGPAMVDGQMAGAVASEKDITQLVRMHQELQRTYRQWMADQQLRHGDRDPFDTIKGGSPRLLHAIRLAKKVAPTDATVLLQGESGVGKDLFAQAIHAASRRSAGPFIALNCAAIPGPLFESELFGYQGGAFTGADRSGRPGKLELAHGGTLFLDEIGELPVELQAKFLRVLQDQTFYRIGGTRPIQVNARIIAAGNQPLEDLVAKGRFREDLYYRLNVVRIFIPPLRERLDDIPVLVETFLEDLCAAYGRPAPHLEPDFLVALMRHPWSGNVRELRNVLERLVVTVEDESWNSGHLAMLLQAGGPEAGHLVGSPSGETAPQRLGRPGAGPGTARPDGELILEALRKTGGNKAAAARLLGISRGTLYNRLRSLGLDPRAFDSAMGLGGLRG</sequence>
<dbReference type="RefSeq" id="WP_100666651.1">
    <property type="nucleotide sequence ID" value="NZ_CP024955.1"/>
</dbReference>
<dbReference type="InterPro" id="IPR003593">
    <property type="entry name" value="AAA+_ATPase"/>
</dbReference>
<dbReference type="Pfam" id="PF25601">
    <property type="entry name" value="AAA_lid_14"/>
    <property type="match status" value="1"/>
</dbReference>
<dbReference type="GO" id="GO:0006355">
    <property type="term" value="P:regulation of DNA-templated transcription"/>
    <property type="evidence" value="ECO:0007669"/>
    <property type="project" value="InterPro"/>
</dbReference>
<evidence type="ECO:0000256" key="3">
    <source>
        <dbReference type="ARBA" id="ARBA00023015"/>
    </source>
</evidence>
<dbReference type="PROSITE" id="PS00676">
    <property type="entry name" value="SIGMA54_INTERACT_2"/>
    <property type="match status" value="1"/>
</dbReference>
<dbReference type="PANTHER" id="PTHR32071">
    <property type="entry name" value="TRANSCRIPTIONAL REGULATORY PROTEIN"/>
    <property type="match status" value="1"/>
</dbReference>